<organism evidence="1 2">
    <name type="scientific">Chryseobacterium gleum ATCC 35910</name>
    <dbReference type="NCBI Taxonomy" id="525257"/>
    <lineage>
        <taxon>Bacteria</taxon>
        <taxon>Pseudomonadati</taxon>
        <taxon>Bacteroidota</taxon>
        <taxon>Flavobacteriia</taxon>
        <taxon>Flavobacteriales</taxon>
        <taxon>Weeksellaceae</taxon>
        <taxon>Chryseobacterium group</taxon>
        <taxon>Chryseobacterium</taxon>
    </lineage>
</organism>
<sequence length="44" mass="5576">MLDFNIELFFPFYKNHKNNDFKGNRNLIYDELQFRLQQKNPIRR</sequence>
<proteinExistence type="predicted"/>
<evidence type="ECO:0000313" key="1">
    <source>
        <dbReference type="EMBL" id="EFK36611.1"/>
    </source>
</evidence>
<name>A0ABN0ATZ7_CHRGE</name>
<comment type="caution">
    <text evidence="1">The sequence shown here is derived from an EMBL/GenBank/DDBJ whole genome shotgun (WGS) entry which is preliminary data.</text>
</comment>
<dbReference type="Proteomes" id="UP000002969">
    <property type="component" value="Unassembled WGS sequence"/>
</dbReference>
<accession>A0ABN0ATZ7</accession>
<keyword evidence="2" id="KW-1185">Reference proteome</keyword>
<dbReference type="EMBL" id="ACKQ02000005">
    <property type="protein sequence ID" value="EFK36611.1"/>
    <property type="molecule type" value="Genomic_DNA"/>
</dbReference>
<gene>
    <name evidence="1" type="ORF">HMPREF0204_11643</name>
</gene>
<protein>
    <submittedName>
        <fullName evidence="1">Uncharacterized protein</fullName>
    </submittedName>
</protein>
<evidence type="ECO:0000313" key="2">
    <source>
        <dbReference type="Proteomes" id="UP000002969"/>
    </source>
</evidence>
<reference evidence="1" key="1">
    <citation type="submission" date="2010-06" db="EMBL/GenBank/DDBJ databases">
        <authorList>
            <person name="Muzny D."/>
            <person name="Qin X."/>
            <person name="Buhay C."/>
            <person name="Dugan-Rocha S."/>
            <person name="Ding Y."/>
            <person name="Chen G."/>
            <person name="Hawes A."/>
            <person name="Holder M."/>
            <person name="Jhangiani S."/>
            <person name="Johnson A."/>
            <person name="Khan Z."/>
            <person name="Li Z."/>
            <person name="Liu W."/>
            <person name="Liu X."/>
            <person name="Perez L."/>
            <person name="Shen H."/>
            <person name="Wang Q."/>
            <person name="Watt J."/>
            <person name="Xi L."/>
            <person name="Xin Y."/>
            <person name="Zhou J."/>
            <person name="Deng J."/>
            <person name="Jiang H."/>
            <person name="Liu Y."/>
            <person name="Qu J."/>
            <person name="Song X.-Z."/>
            <person name="Zhang L."/>
            <person name="Villasana D."/>
            <person name="Johnson A."/>
            <person name="Liu J."/>
            <person name="Liyanage D."/>
            <person name="Lorensuhewa L."/>
            <person name="Robinson T."/>
            <person name="Song A."/>
            <person name="Song B.-B."/>
            <person name="Dinh H."/>
            <person name="Thornton R."/>
            <person name="Coyle M."/>
            <person name="Francisco L."/>
            <person name="Jackson L."/>
            <person name="Javaid M."/>
            <person name="Korchina V."/>
            <person name="Kovar C."/>
            <person name="Mata R."/>
            <person name="Mathew T."/>
            <person name="Ngo R."/>
            <person name="Nguyen L."/>
            <person name="Nguyen N."/>
            <person name="Okwuonu G."/>
            <person name="Ongeri F."/>
            <person name="Pham C."/>
            <person name="Simmons D."/>
            <person name="Wilczek-Boney K."/>
            <person name="Hale W."/>
            <person name="Jakkamsetti A."/>
            <person name="Pham P."/>
            <person name="Ruth R."/>
            <person name="San Lucas F."/>
            <person name="Warren J."/>
            <person name="Zhang J."/>
            <person name="Zhao Z."/>
            <person name="Zhou C."/>
            <person name="Zhu D."/>
            <person name="Lee S."/>
            <person name="Bess C."/>
            <person name="Blankenburg K."/>
            <person name="Forbes L."/>
            <person name="Fu Q."/>
            <person name="Gubbala S."/>
            <person name="Hirani K."/>
            <person name="Jayaseelan J.C."/>
            <person name="Lara F."/>
            <person name="Munidasa M."/>
            <person name="Palculict T."/>
            <person name="Patil S."/>
            <person name="Pu L.-L."/>
            <person name="Saada N."/>
            <person name="Tang L."/>
            <person name="Weissenberger G."/>
            <person name="Zhu Y."/>
            <person name="Hemphill L."/>
            <person name="Shang Y."/>
            <person name="Youmans B."/>
            <person name="Ayvaz T."/>
            <person name="Ross M."/>
            <person name="Santibanez J."/>
            <person name="Aqrawi P."/>
            <person name="Gross S."/>
            <person name="Joshi V."/>
            <person name="Fowler G."/>
            <person name="Nazareth L."/>
            <person name="Reid J."/>
            <person name="Worley K."/>
            <person name="Petrosino J."/>
            <person name="Highlander S."/>
            <person name="Gibbs R."/>
        </authorList>
    </citation>
    <scope>NUCLEOTIDE SEQUENCE [LARGE SCALE GENOMIC DNA]</scope>
    <source>
        <strain evidence="1">ATCC 35910</strain>
    </source>
</reference>